<evidence type="ECO:0000256" key="1">
    <source>
        <dbReference type="ARBA" id="ARBA00022676"/>
    </source>
</evidence>
<evidence type="ECO:0000313" key="5">
    <source>
        <dbReference type="Proteomes" id="UP000198403"/>
    </source>
</evidence>
<dbReference type="InterPro" id="IPR028098">
    <property type="entry name" value="Glyco_trans_4-like_N"/>
</dbReference>
<dbReference type="Proteomes" id="UP000198403">
    <property type="component" value="Unassembled WGS sequence"/>
</dbReference>
<protein>
    <submittedName>
        <fullName evidence="4">Glycosyltransferase involved in cell wall bisynthesis</fullName>
    </submittedName>
</protein>
<dbReference type="PANTHER" id="PTHR12526:SF636">
    <property type="entry name" value="BLL3647 PROTEIN"/>
    <property type="match status" value="1"/>
</dbReference>
<dbReference type="GO" id="GO:0016757">
    <property type="term" value="F:glycosyltransferase activity"/>
    <property type="evidence" value="ECO:0007669"/>
    <property type="project" value="UniProtKB-KW"/>
</dbReference>
<gene>
    <name evidence="4" type="ORF">SAMN06272737_12422</name>
</gene>
<dbReference type="AlphaFoldDB" id="A0A238Z103"/>
<evidence type="ECO:0000313" key="4">
    <source>
        <dbReference type="EMBL" id="SNR77037.1"/>
    </source>
</evidence>
<dbReference type="Pfam" id="PF13692">
    <property type="entry name" value="Glyco_trans_1_4"/>
    <property type="match status" value="1"/>
</dbReference>
<keyword evidence="2 4" id="KW-0808">Transferase</keyword>
<evidence type="ECO:0000256" key="2">
    <source>
        <dbReference type="ARBA" id="ARBA00022679"/>
    </source>
</evidence>
<dbReference type="PANTHER" id="PTHR12526">
    <property type="entry name" value="GLYCOSYLTRANSFERASE"/>
    <property type="match status" value="1"/>
</dbReference>
<reference evidence="4 5" key="1">
    <citation type="submission" date="2017-06" db="EMBL/GenBank/DDBJ databases">
        <authorList>
            <person name="Kim H.J."/>
            <person name="Triplett B.A."/>
        </authorList>
    </citation>
    <scope>NUCLEOTIDE SEQUENCE [LARGE SCALE GENOMIC DNA]</scope>
    <source>
        <strain evidence="4 5">DSM 44272</strain>
    </source>
</reference>
<dbReference type="Gene3D" id="3.40.50.2000">
    <property type="entry name" value="Glycogen Phosphorylase B"/>
    <property type="match status" value="2"/>
</dbReference>
<dbReference type="SUPFAM" id="SSF53756">
    <property type="entry name" value="UDP-Glycosyltransferase/glycogen phosphorylase"/>
    <property type="match status" value="1"/>
</dbReference>
<sequence>MTDVHGKGDGVPDRPVRVGLVTSVGRTLDAFFPAIVERLEERGFAVSSASGTQSRLPAWTPLAGFSQRPSWSVPTAIRAVRAWSRELDHDVVITNTATASALVRAARLRAPVIYFCHGLHWGRDTEPGALPWRVVETALLRRTAGVITINRDDQAWFERHGGPRVHRLPYGVGVPLEDYPQADVPDGSLDLLWVGDFTPRKRPLLAVAVIRRLVDRGCDVRLRMLGDGPLHTAVLREIAAQGLDRVIRADGRGRVAPALASATALLHTAEWEGLPRVALEAAAVGRWSYGFDVKGLRDAPLVRVAPDGDVDSLARLIQDDDARGALREVPDVRTSLSVTAAADGIGAAILDTLGRSQPAHRDGSRPTE</sequence>
<proteinExistence type="predicted"/>
<keyword evidence="5" id="KW-1185">Reference proteome</keyword>
<feature type="domain" description="Glycosyltransferase subfamily 4-like N-terminal" evidence="3">
    <location>
        <begin position="61"/>
        <end position="171"/>
    </location>
</feature>
<dbReference type="EMBL" id="FZNO01000024">
    <property type="protein sequence ID" value="SNR77037.1"/>
    <property type="molecule type" value="Genomic_DNA"/>
</dbReference>
<dbReference type="Pfam" id="PF13579">
    <property type="entry name" value="Glyco_trans_4_4"/>
    <property type="match status" value="1"/>
</dbReference>
<accession>A0A238Z103</accession>
<keyword evidence="1" id="KW-0328">Glycosyltransferase</keyword>
<evidence type="ECO:0000259" key="3">
    <source>
        <dbReference type="Pfam" id="PF13579"/>
    </source>
</evidence>
<organism evidence="4 5">
    <name type="scientific">Blastococcus mobilis</name>
    <dbReference type="NCBI Taxonomy" id="1938746"/>
    <lineage>
        <taxon>Bacteria</taxon>
        <taxon>Bacillati</taxon>
        <taxon>Actinomycetota</taxon>
        <taxon>Actinomycetes</taxon>
        <taxon>Geodermatophilales</taxon>
        <taxon>Geodermatophilaceae</taxon>
        <taxon>Blastococcus</taxon>
    </lineage>
</organism>
<name>A0A238Z103_9ACTN</name>